<dbReference type="HOGENOM" id="CLU_1246524_0_0_1"/>
<dbReference type="OMA" id="YDMLMKR"/>
<evidence type="ECO:0000313" key="3">
    <source>
        <dbReference type="Proteomes" id="UP000007801"/>
    </source>
</evidence>
<sequence>MATMLDTPILSIYDMMMDRQRALIRESQKKAMYRGAFGLRRLLEEKAAAASDAKKLPVKPKMIKSRLSLLKVSSPYCLTPKSETPLPPNTITAAHLTKKQLSIKVQQPGKREVISKLVERMSKGCPKTTNESPHLIKKSKSKQQISFRRKKNSAQGTSHGKKGSKSSANGGKRLPLSPRKAGGANKGHSNSSASPKPKSPKSATKKTRLQVLKSKLSPPLAKVIQTPPTGRWRI</sequence>
<dbReference type="GeneID" id="6497009"/>
<feature type="compositionally biased region" description="Basic residues" evidence="1">
    <location>
        <begin position="135"/>
        <end position="152"/>
    </location>
</feature>
<keyword evidence="3" id="KW-1185">Reference proteome</keyword>
<evidence type="ECO:0000256" key="1">
    <source>
        <dbReference type="SAM" id="MobiDB-lite"/>
    </source>
</evidence>
<organism evidence="2 3">
    <name type="scientific">Drosophila ananassae</name>
    <name type="common">Fruit fly</name>
    <dbReference type="NCBI Taxonomy" id="7217"/>
    <lineage>
        <taxon>Eukaryota</taxon>
        <taxon>Metazoa</taxon>
        <taxon>Ecdysozoa</taxon>
        <taxon>Arthropoda</taxon>
        <taxon>Hexapoda</taxon>
        <taxon>Insecta</taxon>
        <taxon>Pterygota</taxon>
        <taxon>Neoptera</taxon>
        <taxon>Endopterygota</taxon>
        <taxon>Diptera</taxon>
        <taxon>Brachycera</taxon>
        <taxon>Muscomorpha</taxon>
        <taxon>Ephydroidea</taxon>
        <taxon>Drosophilidae</taxon>
        <taxon>Drosophila</taxon>
        <taxon>Sophophora</taxon>
    </lineage>
</organism>
<dbReference type="AlphaFoldDB" id="B3MNX1"/>
<gene>
    <name evidence="2" type="primary">Dana\GF14181</name>
    <name evidence="2" type="synonym">dana_GLEANR_14941</name>
    <name evidence="2" type="ORF">GF14181</name>
</gene>
<proteinExistence type="predicted"/>
<feature type="region of interest" description="Disordered" evidence="1">
    <location>
        <begin position="119"/>
        <end position="234"/>
    </location>
</feature>
<dbReference type="EMBL" id="CH902620">
    <property type="protein sequence ID" value="EDV32158.1"/>
    <property type="molecule type" value="Genomic_DNA"/>
</dbReference>
<dbReference type="InParanoid" id="B3MNX1"/>
<name>B3MNX1_DROAN</name>
<dbReference type="KEGG" id="dan:6497009"/>
<feature type="compositionally biased region" description="Low complexity" evidence="1">
    <location>
        <begin position="191"/>
        <end position="202"/>
    </location>
</feature>
<dbReference type="Proteomes" id="UP000007801">
    <property type="component" value="Unassembled WGS sequence"/>
</dbReference>
<protein>
    <submittedName>
        <fullName evidence="2">Uncharacterized protein</fullName>
    </submittedName>
</protein>
<dbReference type="OrthoDB" id="7872207at2759"/>
<accession>B3MNX1</accession>
<evidence type="ECO:0000313" key="2">
    <source>
        <dbReference type="EMBL" id="EDV32158.1"/>
    </source>
</evidence>
<reference evidence="2 3" key="1">
    <citation type="journal article" date="2007" name="Nature">
        <title>Evolution of genes and genomes on the Drosophila phylogeny.</title>
        <authorList>
            <consortium name="Drosophila 12 Genomes Consortium"/>
            <person name="Clark A.G."/>
            <person name="Eisen M.B."/>
            <person name="Smith D.R."/>
            <person name="Bergman C.M."/>
            <person name="Oliver B."/>
            <person name="Markow T.A."/>
            <person name="Kaufman T.C."/>
            <person name="Kellis M."/>
            <person name="Gelbart W."/>
            <person name="Iyer V.N."/>
            <person name="Pollard D.A."/>
            <person name="Sackton T.B."/>
            <person name="Larracuente A.M."/>
            <person name="Singh N.D."/>
            <person name="Abad J.P."/>
            <person name="Abt D.N."/>
            <person name="Adryan B."/>
            <person name="Aguade M."/>
            <person name="Akashi H."/>
            <person name="Anderson W.W."/>
            <person name="Aquadro C.F."/>
            <person name="Ardell D.H."/>
            <person name="Arguello R."/>
            <person name="Artieri C.G."/>
            <person name="Barbash D.A."/>
            <person name="Barker D."/>
            <person name="Barsanti P."/>
            <person name="Batterham P."/>
            <person name="Batzoglou S."/>
            <person name="Begun D."/>
            <person name="Bhutkar A."/>
            <person name="Blanco E."/>
            <person name="Bosak S.A."/>
            <person name="Bradley R.K."/>
            <person name="Brand A.D."/>
            <person name="Brent M.R."/>
            <person name="Brooks A.N."/>
            <person name="Brown R.H."/>
            <person name="Butlin R.K."/>
            <person name="Caggese C."/>
            <person name="Calvi B.R."/>
            <person name="Bernardo de Carvalho A."/>
            <person name="Caspi A."/>
            <person name="Castrezana S."/>
            <person name="Celniker S.E."/>
            <person name="Chang J.L."/>
            <person name="Chapple C."/>
            <person name="Chatterji S."/>
            <person name="Chinwalla A."/>
            <person name="Civetta A."/>
            <person name="Clifton S.W."/>
            <person name="Comeron J.M."/>
            <person name="Costello J.C."/>
            <person name="Coyne J.A."/>
            <person name="Daub J."/>
            <person name="David R.G."/>
            <person name="Delcher A.L."/>
            <person name="Delehaunty K."/>
            <person name="Do C.B."/>
            <person name="Ebling H."/>
            <person name="Edwards K."/>
            <person name="Eickbush T."/>
            <person name="Evans J.D."/>
            <person name="Filipski A."/>
            <person name="Findeiss S."/>
            <person name="Freyhult E."/>
            <person name="Fulton L."/>
            <person name="Fulton R."/>
            <person name="Garcia A.C."/>
            <person name="Gardiner A."/>
            <person name="Garfield D.A."/>
            <person name="Garvin B.E."/>
            <person name="Gibson G."/>
            <person name="Gilbert D."/>
            <person name="Gnerre S."/>
            <person name="Godfrey J."/>
            <person name="Good R."/>
            <person name="Gotea V."/>
            <person name="Gravely B."/>
            <person name="Greenberg A.J."/>
            <person name="Griffiths-Jones S."/>
            <person name="Gross S."/>
            <person name="Guigo R."/>
            <person name="Gustafson E.A."/>
            <person name="Haerty W."/>
            <person name="Hahn M.W."/>
            <person name="Halligan D.L."/>
            <person name="Halpern A.L."/>
            <person name="Halter G.M."/>
            <person name="Han M.V."/>
            <person name="Heger A."/>
            <person name="Hillier L."/>
            <person name="Hinrichs A.S."/>
            <person name="Holmes I."/>
            <person name="Hoskins R.A."/>
            <person name="Hubisz M.J."/>
            <person name="Hultmark D."/>
            <person name="Huntley M.A."/>
            <person name="Jaffe D.B."/>
            <person name="Jagadeeshan S."/>
            <person name="Jeck W.R."/>
            <person name="Johnson J."/>
            <person name="Jones C.D."/>
            <person name="Jordan W.C."/>
            <person name="Karpen G.H."/>
            <person name="Kataoka E."/>
            <person name="Keightley P.D."/>
            <person name="Kheradpour P."/>
            <person name="Kirkness E.F."/>
            <person name="Koerich L.B."/>
            <person name="Kristiansen K."/>
            <person name="Kudrna D."/>
            <person name="Kulathinal R.J."/>
            <person name="Kumar S."/>
            <person name="Kwok R."/>
            <person name="Lander E."/>
            <person name="Langley C.H."/>
            <person name="Lapoint R."/>
            <person name="Lazzaro B.P."/>
            <person name="Lee S.J."/>
            <person name="Levesque L."/>
            <person name="Li R."/>
            <person name="Lin C.F."/>
            <person name="Lin M.F."/>
            <person name="Lindblad-Toh K."/>
            <person name="Llopart A."/>
            <person name="Long M."/>
            <person name="Low L."/>
            <person name="Lozovsky E."/>
            <person name="Lu J."/>
            <person name="Luo M."/>
            <person name="Machado C.A."/>
            <person name="Makalowski W."/>
            <person name="Marzo M."/>
            <person name="Matsuda M."/>
            <person name="Matzkin L."/>
            <person name="McAllister B."/>
            <person name="McBride C.S."/>
            <person name="McKernan B."/>
            <person name="McKernan K."/>
            <person name="Mendez-Lago M."/>
            <person name="Minx P."/>
            <person name="Mollenhauer M.U."/>
            <person name="Montooth K."/>
            <person name="Mount S.M."/>
            <person name="Mu X."/>
            <person name="Myers E."/>
            <person name="Negre B."/>
            <person name="Newfeld S."/>
            <person name="Nielsen R."/>
            <person name="Noor M.A."/>
            <person name="O'Grady P."/>
            <person name="Pachter L."/>
            <person name="Papaceit M."/>
            <person name="Parisi M.J."/>
            <person name="Parisi M."/>
            <person name="Parts L."/>
            <person name="Pedersen J.S."/>
            <person name="Pesole G."/>
            <person name="Phillippy A.M."/>
            <person name="Ponting C.P."/>
            <person name="Pop M."/>
            <person name="Porcelli D."/>
            <person name="Powell J.R."/>
            <person name="Prohaska S."/>
            <person name="Pruitt K."/>
            <person name="Puig M."/>
            <person name="Quesneville H."/>
            <person name="Ram K.R."/>
            <person name="Rand D."/>
            <person name="Rasmussen M.D."/>
            <person name="Reed L.K."/>
            <person name="Reenan R."/>
            <person name="Reily A."/>
            <person name="Remington K.A."/>
            <person name="Rieger T.T."/>
            <person name="Ritchie M.G."/>
            <person name="Robin C."/>
            <person name="Rogers Y.H."/>
            <person name="Rohde C."/>
            <person name="Rozas J."/>
            <person name="Rubenfield M.J."/>
            <person name="Ruiz A."/>
            <person name="Russo S."/>
            <person name="Salzberg S.L."/>
            <person name="Sanchez-Gracia A."/>
            <person name="Saranga D.J."/>
            <person name="Sato H."/>
            <person name="Schaeffer S.W."/>
            <person name="Schatz M.C."/>
            <person name="Schlenke T."/>
            <person name="Schwartz R."/>
            <person name="Segarra C."/>
            <person name="Singh R.S."/>
            <person name="Sirot L."/>
            <person name="Sirota M."/>
            <person name="Sisneros N.B."/>
            <person name="Smith C.D."/>
            <person name="Smith T.F."/>
            <person name="Spieth J."/>
            <person name="Stage D.E."/>
            <person name="Stark A."/>
            <person name="Stephan W."/>
            <person name="Strausberg R.L."/>
            <person name="Strempel S."/>
            <person name="Sturgill D."/>
            <person name="Sutton G."/>
            <person name="Sutton G.G."/>
            <person name="Tao W."/>
            <person name="Teichmann S."/>
            <person name="Tobari Y.N."/>
            <person name="Tomimura Y."/>
            <person name="Tsolas J.M."/>
            <person name="Valente V.L."/>
            <person name="Venter E."/>
            <person name="Venter J.C."/>
            <person name="Vicario S."/>
            <person name="Vieira F.G."/>
            <person name="Vilella A.J."/>
            <person name="Villasante A."/>
            <person name="Walenz B."/>
            <person name="Wang J."/>
            <person name="Wasserman M."/>
            <person name="Watts T."/>
            <person name="Wilson D."/>
            <person name="Wilson R.K."/>
            <person name="Wing R.A."/>
            <person name="Wolfner M.F."/>
            <person name="Wong A."/>
            <person name="Wong G.K."/>
            <person name="Wu C.I."/>
            <person name="Wu G."/>
            <person name="Yamamoto D."/>
            <person name="Yang H.P."/>
            <person name="Yang S.P."/>
            <person name="Yorke J.A."/>
            <person name="Yoshida K."/>
            <person name="Zdobnov E."/>
            <person name="Zhang P."/>
            <person name="Zhang Y."/>
            <person name="Zimin A.V."/>
            <person name="Baldwin J."/>
            <person name="Abdouelleil A."/>
            <person name="Abdulkadir J."/>
            <person name="Abebe A."/>
            <person name="Abera B."/>
            <person name="Abreu J."/>
            <person name="Acer S.C."/>
            <person name="Aftuck L."/>
            <person name="Alexander A."/>
            <person name="An P."/>
            <person name="Anderson E."/>
            <person name="Anderson S."/>
            <person name="Arachi H."/>
            <person name="Azer M."/>
            <person name="Bachantsang P."/>
            <person name="Barry A."/>
            <person name="Bayul T."/>
            <person name="Berlin A."/>
            <person name="Bessette D."/>
            <person name="Bloom T."/>
            <person name="Blye J."/>
            <person name="Boguslavskiy L."/>
            <person name="Bonnet C."/>
            <person name="Boukhgalter B."/>
            <person name="Bourzgui I."/>
            <person name="Brown A."/>
            <person name="Cahill P."/>
            <person name="Channer S."/>
            <person name="Cheshatsang Y."/>
            <person name="Chuda L."/>
            <person name="Citroen M."/>
            <person name="Collymore A."/>
            <person name="Cooke P."/>
            <person name="Costello M."/>
            <person name="D'Aco K."/>
            <person name="Daza R."/>
            <person name="De Haan G."/>
            <person name="DeGray S."/>
            <person name="DeMaso C."/>
            <person name="Dhargay N."/>
            <person name="Dooley K."/>
            <person name="Dooley E."/>
            <person name="Doricent M."/>
            <person name="Dorje P."/>
            <person name="Dorjee K."/>
            <person name="Dupes A."/>
            <person name="Elong R."/>
            <person name="Falk J."/>
            <person name="Farina A."/>
            <person name="Faro S."/>
            <person name="Ferguson D."/>
            <person name="Fisher S."/>
            <person name="Foley C.D."/>
            <person name="Franke A."/>
            <person name="Friedrich D."/>
            <person name="Gadbois L."/>
            <person name="Gearin G."/>
            <person name="Gearin C.R."/>
            <person name="Giannoukos G."/>
            <person name="Goode T."/>
            <person name="Graham J."/>
            <person name="Grandbois E."/>
            <person name="Grewal S."/>
            <person name="Gyaltsen K."/>
            <person name="Hafez N."/>
            <person name="Hagos B."/>
            <person name="Hall J."/>
            <person name="Henson C."/>
            <person name="Hollinger A."/>
            <person name="Honan T."/>
            <person name="Huard M.D."/>
            <person name="Hughes L."/>
            <person name="Hurhula B."/>
            <person name="Husby M.E."/>
            <person name="Kamat A."/>
            <person name="Kanga B."/>
            <person name="Kashin S."/>
            <person name="Khazanovich D."/>
            <person name="Kisner P."/>
            <person name="Lance K."/>
            <person name="Lara M."/>
            <person name="Lee W."/>
            <person name="Lennon N."/>
            <person name="Letendre F."/>
            <person name="LeVine R."/>
            <person name="Lipovsky A."/>
            <person name="Liu X."/>
            <person name="Liu J."/>
            <person name="Liu S."/>
            <person name="Lokyitsang T."/>
            <person name="Lokyitsang Y."/>
            <person name="Lubonja R."/>
            <person name="Lui A."/>
            <person name="MacDonald P."/>
            <person name="Magnisalis V."/>
            <person name="Maru K."/>
            <person name="Matthews C."/>
            <person name="McCusker W."/>
            <person name="McDonough S."/>
            <person name="Mehta T."/>
            <person name="Meldrim J."/>
            <person name="Meneus L."/>
            <person name="Mihai O."/>
            <person name="Mihalev A."/>
            <person name="Mihova T."/>
            <person name="Mittelman R."/>
            <person name="Mlenga V."/>
            <person name="Montmayeur A."/>
            <person name="Mulrain L."/>
            <person name="Navidi A."/>
            <person name="Naylor J."/>
            <person name="Negash T."/>
            <person name="Nguyen T."/>
            <person name="Nguyen N."/>
            <person name="Nicol R."/>
            <person name="Norbu C."/>
            <person name="Norbu N."/>
            <person name="Novod N."/>
            <person name="O'Neill B."/>
            <person name="Osman S."/>
            <person name="Markiewicz E."/>
            <person name="Oyono O.L."/>
            <person name="Patti C."/>
            <person name="Phunkhang P."/>
            <person name="Pierre F."/>
            <person name="Priest M."/>
            <person name="Raghuraman S."/>
            <person name="Rege F."/>
            <person name="Reyes R."/>
            <person name="Rise C."/>
            <person name="Rogov P."/>
            <person name="Ross K."/>
            <person name="Ryan E."/>
            <person name="Settipalli S."/>
            <person name="Shea T."/>
            <person name="Sherpa N."/>
            <person name="Shi L."/>
            <person name="Shih D."/>
            <person name="Sparrow T."/>
            <person name="Spaulding J."/>
            <person name="Stalker J."/>
            <person name="Stange-Thomann N."/>
            <person name="Stavropoulos S."/>
            <person name="Stone C."/>
            <person name="Strader C."/>
            <person name="Tesfaye S."/>
            <person name="Thomson T."/>
            <person name="Thoulutsang Y."/>
            <person name="Thoulutsang D."/>
            <person name="Topham K."/>
            <person name="Topping I."/>
            <person name="Tsamla T."/>
            <person name="Vassiliev H."/>
            <person name="Vo A."/>
            <person name="Wangchuk T."/>
            <person name="Wangdi T."/>
            <person name="Weiand M."/>
            <person name="Wilkinson J."/>
            <person name="Wilson A."/>
            <person name="Yadav S."/>
            <person name="Young G."/>
            <person name="Yu Q."/>
            <person name="Zembek L."/>
            <person name="Zhong D."/>
            <person name="Zimmer A."/>
            <person name="Zwirko Z."/>
            <person name="Jaffe D.B."/>
            <person name="Alvarez P."/>
            <person name="Brockman W."/>
            <person name="Butler J."/>
            <person name="Chin C."/>
            <person name="Gnerre S."/>
            <person name="Grabherr M."/>
            <person name="Kleber M."/>
            <person name="Mauceli E."/>
            <person name="MacCallum I."/>
        </authorList>
    </citation>
    <scope>NUCLEOTIDE SEQUENCE [LARGE SCALE GENOMIC DNA]</scope>
    <source>
        <strain evidence="3">Tucson 14024-0371.13</strain>
    </source>
</reference>
<dbReference type="PhylomeDB" id="B3MNX1"/>
<dbReference type="STRING" id="7217.B3MNX1"/>